<dbReference type="VEuPathDB" id="VectorBase:GAUT026811"/>
<keyword evidence="2" id="KW-1185">Reference proteome</keyword>
<evidence type="ECO:0000313" key="2">
    <source>
        <dbReference type="Proteomes" id="UP000078200"/>
    </source>
</evidence>
<sequence length="117" mass="13733">MVALLYPFIKEHMKITKSLMKIIFGIDLEPNTDHKQEARTFTKNKIYSFLNIPKQLLTHPHNREYVAALEYQFLNSKKGNFLMKSNVKQRFNNKMTRQRVKVTLGIKCKVCQLSSEG</sequence>
<dbReference type="Proteomes" id="UP000078200">
    <property type="component" value="Unassembled WGS sequence"/>
</dbReference>
<evidence type="ECO:0000313" key="1">
    <source>
        <dbReference type="EnsemblMetazoa" id="GAUT026811-PA"/>
    </source>
</evidence>
<name>A0A1A9V5P4_GLOAU</name>
<reference evidence="1" key="1">
    <citation type="submission" date="2020-05" db="UniProtKB">
        <authorList>
            <consortium name="EnsemblMetazoa"/>
        </authorList>
    </citation>
    <scope>IDENTIFICATION</scope>
    <source>
        <strain evidence="1">TTRI</strain>
    </source>
</reference>
<protein>
    <submittedName>
        <fullName evidence="1">Uncharacterized protein</fullName>
    </submittedName>
</protein>
<dbReference type="EnsemblMetazoa" id="GAUT026811-RA">
    <property type="protein sequence ID" value="GAUT026811-PA"/>
    <property type="gene ID" value="GAUT026811"/>
</dbReference>
<proteinExistence type="predicted"/>
<dbReference type="AlphaFoldDB" id="A0A1A9V5P4"/>
<accession>A0A1A9V5P4</accession>
<organism evidence="1 2">
    <name type="scientific">Glossina austeni</name>
    <name type="common">Savannah tsetse fly</name>
    <dbReference type="NCBI Taxonomy" id="7395"/>
    <lineage>
        <taxon>Eukaryota</taxon>
        <taxon>Metazoa</taxon>
        <taxon>Ecdysozoa</taxon>
        <taxon>Arthropoda</taxon>
        <taxon>Hexapoda</taxon>
        <taxon>Insecta</taxon>
        <taxon>Pterygota</taxon>
        <taxon>Neoptera</taxon>
        <taxon>Endopterygota</taxon>
        <taxon>Diptera</taxon>
        <taxon>Brachycera</taxon>
        <taxon>Muscomorpha</taxon>
        <taxon>Hippoboscoidea</taxon>
        <taxon>Glossinidae</taxon>
        <taxon>Glossina</taxon>
    </lineage>
</organism>